<dbReference type="EMBL" id="CAJVCH010546801">
    <property type="protein sequence ID" value="CAG7828250.1"/>
    <property type="molecule type" value="Genomic_DNA"/>
</dbReference>
<reference evidence="2" key="1">
    <citation type="submission" date="2021-06" db="EMBL/GenBank/DDBJ databases">
        <authorList>
            <person name="Hodson N. C."/>
            <person name="Mongue J. A."/>
            <person name="Jaron S. K."/>
        </authorList>
    </citation>
    <scope>NUCLEOTIDE SEQUENCE</scope>
</reference>
<dbReference type="AlphaFoldDB" id="A0A8J2LAK6"/>
<feature type="transmembrane region" description="Helical" evidence="1">
    <location>
        <begin position="28"/>
        <end position="49"/>
    </location>
</feature>
<gene>
    <name evidence="2" type="ORF">AFUS01_LOCUS38192</name>
</gene>
<protein>
    <submittedName>
        <fullName evidence="2">Uncharacterized protein</fullName>
    </submittedName>
</protein>
<dbReference type="Proteomes" id="UP000708208">
    <property type="component" value="Unassembled WGS sequence"/>
</dbReference>
<sequence>ERIFLKTNSSIRNQKDEEEKLIPRVKYILSNLLKIAFTFTASIVTFLVYRNVSTDCE</sequence>
<accession>A0A8J2LAK6</accession>
<keyword evidence="3" id="KW-1185">Reference proteome</keyword>
<organism evidence="2 3">
    <name type="scientific">Allacma fusca</name>
    <dbReference type="NCBI Taxonomy" id="39272"/>
    <lineage>
        <taxon>Eukaryota</taxon>
        <taxon>Metazoa</taxon>
        <taxon>Ecdysozoa</taxon>
        <taxon>Arthropoda</taxon>
        <taxon>Hexapoda</taxon>
        <taxon>Collembola</taxon>
        <taxon>Symphypleona</taxon>
        <taxon>Sminthuridae</taxon>
        <taxon>Allacma</taxon>
    </lineage>
</organism>
<keyword evidence="1" id="KW-1133">Transmembrane helix</keyword>
<evidence type="ECO:0000256" key="1">
    <source>
        <dbReference type="SAM" id="Phobius"/>
    </source>
</evidence>
<comment type="caution">
    <text evidence="2">The sequence shown here is derived from an EMBL/GenBank/DDBJ whole genome shotgun (WGS) entry which is preliminary data.</text>
</comment>
<feature type="non-terminal residue" evidence="2">
    <location>
        <position position="1"/>
    </location>
</feature>
<name>A0A8J2LAK6_9HEXA</name>
<keyword evidence="1" id="KW-0472">Membrane</keyword>
<proteinExistence type="predicted"/>
<keyword evidence="1" id="KW-0812">Transmembrane</keyword>
<evidence type="ECO:0000313" key="3">
    <source>
        <dbReference type="Proteomes" id="UP000708208"/>
    </source>
</evidence>
<evidence type="ECO:0000313" key="2">
    <source>
        <dbReference type="EMBL" id="CAG7828250.1"/>
    </source>
</evidence>